<protein>
    <submittedName>
        <fullName evidence="2">Uncharacterized protein</fullName>
    </submittedName>
</protein>
<sequence>MAKVSFEVDNKNLTTVLTILKNLKIGLIKNLKVEDKIIEQEDKTQKSFSSNSKYISKEEFKQRIKKQR</sequence>
<dbReference type="KEGG" id="amol:AMOL_0734"/>
<reference evidence="2 3" key="1">
    <citation type="submission" date="2017-09" db="EMBL/GenBank/DDBJ databases">
        <title>Arcobacter canalis sp. nov., a new species isolated from a water canal contaminated with urban sewage.</title>
        <authorList>
            <person name="Perez-Cataluna A."/>
            <person name="Salas-Masso N."/>
            <person name="Figueras M.J."/>
        </authorList>
    </citation>
    <scope>NUCLEOTIDE SEQUENCE [LARGE SCALE GENOMIC DNA]</scope>
    <source>
        <strain evidence="2 3">F98-3</strain>
    </source>
</reference>
<organism evidence="2 3">
    <name type="scientific">Malaciobacter molluscorum LMG 25693</name>
    <dbReference type="NCBI Taxonomy" id="870501"/>
    <lineage>
        <taxon>Bacteria</taxon>
        <taxon>Pseudomonadati</taxon>
        <taxon>Campylobacterota</taxon>
        <taxon>Epsilonproteobacteria</taxon>
        <taxon>Campylobacterales</taxon>
        <taxon>Arcobacteraceae</taxon>
        <taxon>Malaciobacter</taxon>
    </lineage>
</organism>
<evidence type="ECO:0000313" key="3">
    <source>
        <dbReference type="Proteomes" id="UP000221222"/>
    </source>
</evidence>
<proteinExistence type="predicted"/>
<evidence type="ECO:0000313" key="2">
    <source>
        <dbReference type="EMBL" id="PHO17381.1"/>
    </source>
</evidence>
<dbReference type="EMBL" id="CP032098">
    <property type="protein sequence ID" value="AXX91731.1"/>
    <property type="molecule type" value="Genomic_DNA"/>
</dbReference>
<dbReference type="Proteomes" id="UP000262712">
    <property type="component" value="Chromosome"/>
</dbReference>
<evidence type="ECO:0000313" key="1">
    <source>
        <dbReference type="EMBL" id="AXX91731.1"/>
    </source>
</evidence>
<dbReference type="Proteomes" id="UP000221222">
    <property type="component" value="Unassembled WGS sequence"/>
</dbReference>
<name>A0A2G1DFW7_9BACT</name>
<gene>
    <name evidence="1" type="ORF">AMOL_0734</name>
    <name evidence="2" type="ORF">CPU12_10675</name>
</gene>
<accession>A0A2G1DFW7</accession>
<keyword evidence="3" id="KW-1185">Reference proteome</keyword>
<dbReference type="EMBL" id="NXFY01000018">
    <property type="protein sequence ID" value="PHO17381.1"/>
    <property type="molecule type" value="Genomic_DNA"/>
</dbReference>
<evidence type="ECO:0000313" key="4">
    <source>
        <dbReference type="Proteomes" id="UP000262712"/>
    </source>
</evidence>
<dbReference type="RefSeq" id="WP_099343108.1">
    <property type="nucleotide sequence ID" value="NZ_CP032098.1"/>
</dbReference>
<dbReference type="AlphaFoldDB" id="A0A2G1DFW7"/>
<reference evidence="1 4" key="2">
    <citation type="submission" date="2018-08" db="EMBL/GenBank/DDBJ databases">
        <title>Complete genome of the Arcobacter molluscorum type strain LMG 25693.</title>
        <authorList>
            <person name="Miller W.G."/>
            <person name="Yee E."/>
            <person name="Bono J.L."/>
        </authorList>
    </citation>
    <scope>NUCLEOTIDE SEQUENCE [LARGE SCALE GENOMIC DNA]</scope>
    <source>
        <strain evidence="1 4">CECT 7696</strain>
    </source>
</reference>